<keyword evidence="1" id="KW-0472">Membrane</keyword>
<feature type="transmembrane region" description="Helical" evidence="1">
    <location>
        <begin position="200"/>
        <end position="219"/>
    </location>
</feature>
<keyword evidence="3" id="KW-1185">Reference proteome</keyword>
<feature type="transmembrane region" description="Helical" evidence="1">
    <location>
        <begin position="274"/>
        <end position="292"/>
    </location>
</feature>
<reference evidence="3" key="1">
    <citation type="journal article" date="2019" name="Int. J. Syst. Evol. Microbiol.">
        <title>The Global Catalogue of Microorganisms (GCM) 10K type strain sequencing project: providing services to taxonomists for standard genome sequencing and annotation.</title>
        <authorList>
            <consortium name="The Broad Institute Genomics Platform"/>
            <consortium name="The Broad Institute Genome Sequencing Center for Infectious Disease"/>
            <person name="Wu L."/>
            <person name="Ma J."/>
        </authorList>
    </citation>
    <scope>NUCLEOTIDE SEQUENCE [LARGE SCALE GENOMIC DNA]</scope>
    <source>
        <strain evidence="3">CGMCC 1.19062</strain>
    </source>
</reference>
<sequence>MRDEARVRLKNGLFTYPMRDLGIPALLATFFAVYMIQLPLIAEVTGLDPAWHRMLIHAYKTHQQHGRDFIFNYGPLSFLVAAQFDSEILPIRMISWALYYAIFGITLAVVLKVDTLLKAAFVCLYCLPLVVFPDIHLLIPSVLLGYLEIDRRQGDRSAMAISALLAIQMAFMGLIKSTALFLALPILILVTAYRLYQRDWFPVPLLVFLLATTALLAVGRQDYSAVVDFYVAYLDVSRAYNADMQLPAGMLHQVALVAGGVLILASVPYRARGGFLHGVLLLGYLLVIYKLNFTRQGAHPQISFAGLAVPLLCQIMLPERCLPKPWFRATLITVALACLATAHILRSILMQDEMSVLRYGRIFEQRLQLLIHPGFRGNFWRAQETARAEVVAKVRTAMPFKSMEGPVDAFPFEVGKILDSGMEAATRPAFQAYFATSRLMTERNLAFLESDAAPKSVLFSITPIDGRYATLEDPLTQRAYRRLYQPRDSTPEVLLLERRAQPLLEQEICRETYTMLGQTVPLPPTRPDEALWVRLNLTTTAKSRIAELLAPPPELRLEIATPAGTSSYRYLQESGTVGFLLSPALTTTDGAGRFFAGQTLPQDTVLGFKLMDAQHSPAGWYEEGIPVTLCTLSWKEPG</sequence>
<dbReference type="EMBL" id="JBHUIP010000014">
    <property type="protein sequence ID" value="MFD2264666.1"/>
    <property type="molecule type" value="Genomic_DNA"/>
</dbReference>
<name>A0ABW5DYZ5_9PROT</name>
<feature type="transmembrane region" description="Helical" evidence="1">
    <location>
        <begin position="159"/>
        <end position="188"/>
    </location>
</feature>
<gene>
    <name evidence="2" type="ORF">ACFSM5_17305</name>
</gene>
<organism evidence="2 3">
    <name type="scientific">Lacibacterium aquatile</name>
    <dbReference type="NCBI Taxonomy" id="1168082"/>
    <lineage>
        <taxon>Bacteria</taxon>
        <taxon>Pseudomonadati</taxon>
        <taxon>Pseudomonadota</taxon>
        <taxon>Alphaproteobacteria</taxon>
        <taxon>Rhodospirillales</taxon>
        <taxon>Rhodospirillaceae</taxon>
    </lineage>
</organism>
<protein>
    <submittedName>
        <fullName evidence="2">Uncharacterized protein</fullName>
    </submittedName>
</protein>
<comment type="caution">
    <text evidence="2">The sequence shown here is derived from an EMBL/GenBank/DDBJ whole genome shotgun (WGS) entry which is preliminary data.</text>
</comment>
<evidence type="ECO:0000313" key="3">
    <source>
        <dbReference type="Proteomes" id="UP001597295"/>
    </source>
</evidence>
<evidence type="ECO:0000256" key="1">
    <source>
        <dbReference type="SAM" id="Phobius"/>
    </source>
</evidence>
<feature type="transmembrane region" description="Helical" evidence="1">
    <location>
        <begin position="250"/>
        <end position="267"/>
    </location>
</feature>
<proteinExistence type="predicted"/>
<keyword evidence="1" id="KW-0812">Transmembrane</keyword>
<feature type="transmembrane region" description="Helical" evidence="1">
    <location>
        <begin position="329"/>
        <end position="349"/>
    </location>
</feature>
<feature type="transmembrane region" description="Helical" evidence="1">
    <location>
        <begin position="123"/>
        <end position="147"/>
    </location>
</feature>
<dbReference type="Proteomes" id="UP001597295">
    <property type="component" value="Unassembled WGS sequence"/>
</dbReference>
<keyword evidence="1" id="KW-1133">Transmembrane helix</keyword>
<evidence type="ECO:0000313" key="2">
    <source>
        <dbReference type="EMBL" id="MFD2264666.1"/>
    </source>
</evidence>
<feature type="transmembrane region" description="Helical" evidence="1">
    <location>
        <begin position="93"/>
        <end position="111"/>
    </location>
</feature>
<dbReference type="RefSeq" id="WP_379877777.1">
    <property type="nucleotide sequence ID" value="NZ_JBHUIP010000014.1"/>
</dbReference>
<accession>A0ABW5DYZ5</accession>
<feature type="transmembrane region" description="Helical" evidence="1">
    <location>
        <begin position="21"/>
        <end position="42"/>
    </location>
</feature>